<gene>
    <name evidence="1" type="ORF">Sjap_013115</name>
</gene>
<name>A0AAP0IZ31_9MAGN</name>
<dbReference type="Proteomes" id="UP001417504">
    <property type="component" value="Unassembled WGS sequence"/>
</dbReference>
<keyword evidence="2" id="KW-1185">Reference proteome</keyword>
<accession>A0AAP0IZ31</accession>
<evidence type="ECO:0000313" key="1">
    <source>
        <dbReference type="EMBL" id="KAK9123513.1"/>
    </source>
</evidence>
<comment type="caution">
    <text evidence="1">The sequence shown here is derived from an EMBL/GenBank/DDBJ whole genome shotgun (WGS) entry which is preliminary data.</text>
</comment>
<dbReference type="EMBL" id="JBBNAE010000005">
    <property type="protein sequence ID" value="KAK9123513.1"/>
    <property type="molecule type" value="Genomic_DNA"/>
</dbReference>
<sequence>MSIGFELQCEENEIQLPIRLDSGLLALLAAANLERRGPVCKGCPLCPPPPL</sequence>
<protein>
    <submittedName>
        <fullName evidence="1">Uncharacterized protein</fullName>
    </submittedName>
</protein>
<dbReference type="AlphaFoldDB" id="A0AAP0IZ31"/>
<evidence type="ECO:0000313" key="2">
    <source>
        <dbReference type="Proteomes" id="UP001417504"/>
    </source>
</evidence>
<organism evidence="1 2">
    <name type="scientific">Stephania japonica</name>
    <dbReference type="NCBI Taxonomy" id="461633"/>
    <lineage>
        <taxon>Eukaryota</taxon>
        <taxon>Viridiplantae</taxon>
        <taxon>Streptophyta</taxon>
        <taxon>Embryophyta</taxon>
        <taxon>Tracheophyta</taxon>
        <taxon>Spermatophyta</taxon>
        <taxon>Magnoliopsida</taxon>
        <taxon>Ranunculales</taxon>
        <taxon>Menispermaceae</taxon>
        <taxon>Menispermoideae</taxon>
        <taxon>Cissampelideae</taxon>
        <taxon>Stephania</taxon>
    </lineage>
</organism>
<reference evidence="1 2" key="1">
    <citation type="submission" date="2024-01" db="EMBL/GenBank/DDBJ databases">
        <title>Genome assemblies of Stephania.</title>
        <authorList>
            <person name="Yang L."/>
        </authorList>
    </citation>
    <scope>NUCLEOTIDE SEQUENCE [LARGE SCALE GENOMIC DNA]</scope>
    <source>
        <strain evidence="1">QJT</strain>
        <tissue evidence="1">Leaf</tissue>
    </source>
</reference>
<proteinExistence type="predicted"/>